<dbReference type="Proteomes" id="UP000248349">
    <property type="component" value="Unassembled WGS sequence"/>
</dbReference>
<evidence type="ECO:0000313" key="3">
    <source>
        <dbReference type="Proteomes" id="UP000248349"/>
    </source>
</evidence>
<dbReference type="AlphaFoldDB" id="A0A318ZAJ6"/>
<feature type="region of interest" description="Disordered" evidence="1">
    <location>
        <begin position="25"/>
        <end position="53"/>
    </location>
</feature>
<evidence type="ECO:0000256" key="1">
    <source>
        <dbReference type="SAM" id="MobiDB-lite"/>
    </source>
</evidence>
<name>A0A318ZAJ6_9EURO</name>
<gene>
    <name evidence="2" type="ORF">BP01DRAFT_384545</name>
</gene>
<sequence length="53" mass="6379">MPVMLRKRTFYDDYWQNKRVHPERIKDVPPPTFRKAQSTGVDFMRPTAPDDEN</sequence>
<organism evidence="2 3">
    <name type="scientific">Aspergillus saccharolyticus JOP 1030-1</name>
    <dbReference type="NCBI Taxonomy" id="1450539"/>
    <lineage>
        <taxon>Eukaryota</taxon>
        <taxon>Fungi</taxon>
        <taxon>Dikarya</taxon>
        <taxon>Ascomycota</taxon>
        <taxon>Pezizomycotina</taxon>
        <taxon>Eurotiomycetes</taxon>
        <taxon>Eurotiomycetidae</taxon>
        <taxon>Eurotiales</taxon>
        <taxon>Aspergillaceae</taxon>
        <taxon>Aspergillus</taxon>
        <taxon>Aspergillus subgen. Circumdati</taxon>
    </lineage>
</organism>
<dbReference type="RefSeq" id="XP_025429326.1">
    <property type="nucleotide sequence ID" value="XM_025577519.1"/>
</dbReference>
<proteinExistence type="predicted"/>
<keyword evidence="3" id="KW-1185">Reference proteome</keyword>
<dbReference type="EMBL" id="KZ821244">
    <property type="protein sequence ID" value="PYH43344.1"/>
    <property type="molecule type" value="Genomic_DNA"/>
</dbReference>
<protein>
    <submittedName>
        <fullName evidence="2">Uncharacterized protein</fullName>
    </submittedName>
</protein>
<evidence type="ECO:0000313" key="2">
    <source>
        <dbReference type="EMBL" id="PYH43344.1"/>
    </source>
</evidence>
<dbReference type="GeneID" id="37078748"/>
<accession>A0A318ZAJ6</accession>
<reference evidence="2 3" key="1">
    <citation type="submission" date="2016-12" db="EMBL/GenBank/DDBJ databases">
        <title>The genomes of Aspergillus section Nigri reveals drivers in fungal speciation.</title>
        <authorList>
            <consortium name="DOE Joint Genome Institute"/>
            <person name="Vesth T.C."/>
            <person name="Nybo J."/>
            <person name="Theobald S."/>
            <person name="Brandl J."/>
            <person name="Frisvad J.C."/>
            <person name="Nielsen K.F."/>
            <person name="Lyhne E.K."/>
            <person name="Kogle M.E."/>
            <person name="Kuo A."/>
            <person name="Riley R."/>
            <person name="Clum A."/>
            <person name="Nolan M."/>
            <person name="Lipzen A."/>
            <person name="Salamov A."/>
            <person name="Henrissat B."/>
            <person name="Wiebenga A."/>
            <person name="De Vries R.P."/>
            <person name="Grigoriev I.V."/>
            <person name="Mortensen U.H."/>
            <person name="Andersen M.R."/>
            <person name="Baker S.E."/>
        </authorList>
    </citation>
    <scope>NUCLEOTIDE SEQUENCE [LARGE SCALE GENOMIC DNA]</scope>
    <source>
        <strain evidence="2 3">JOP 1030-1</strain>
    </source>
</reference>